<proteinExistence type="predicted"/>
<keyword evidence="3" id="KW-1185">Reference proteome</keyword>
<evidence type="ECO:0000313" key="2">
    <source>
        <dbReference type="EMBL" id="MBD8035092.1"/>
    </source>
</evidence>
<dbReference type="InterPro" id="IPR018958">
    <property type="entry name" value="Knr4/Smi1-like_dom"/>
</dbReference>
<evidence type="ECO:0000313" key="3">
    <source>
        <dbReference type="Proteomes" id="UP000600565"/>
    </source>
</evidence>
<dbReference type="EMBL" id="JACSPW010000052">
    <property type="protein sequence ID" value="MBD8035092.1"/>
    <property type="molecule type" value="Genomic_DNA"/>
</dbReference>
<dbReference type="Proteomes" id="UP000600565">
    <property type="component" value="Unassembled WGS sequence"/>
</dbReference>
<protein>
    <submittedName>
        <fullName evidence="2">SMI1/KNR4 family protein</fullName>
    </submittedName>
</protein>
<dbReference type="RefSeq" id="WP_191705568.1">
    <property type="nucleotide sequence ID" value="NZ_JACSPW010000052.1"/>
</dbReference>
<name>A0ABR8XT25_9BACL</name>
<dbReference type="SMART" id="SM00860">
    <property type="entry name" value="SMI1_KNR4"/>
    <property type="match status" value="1"/>
</dbReference>
<sequence>MEQFKKKLETIIDFDVKEIDTSWNENHINNLEGKYNIKLPQDYSYYLQHYGNDYIKEDYHFIPPEGLSDKIKLTQFEVDSFYGLYNDENNIEDKINFYKDLLPADLIPIADLPGGDLVCIGIQDNTQNKIYIWFHEMDGENIYLVSDSFKSFIMNFKRINVEGNKIENVNLNLSNKLNAFLTNASKK</sequence>
<gene>
    <name evidence="2" type="ORF">H9632_18740</name>
</gene>
<dbReference type="SUPFAM" id="SSF160631">
    <property type="entry name" value="SMI1/KNR4-like"/>
    <property type="match status" value="1"/>
</dbReference>
<dbReference type="Pfam" id="PF09346">
    <property type="entry name" value="SMI1_KNR4"/>
    <property type="match status" value="1"/>
</dbReference>
<dbReference type="Gene3D" id="3.40.1580.10">
    <property type="entry name" value="SMI1/KNR4-like"/>
    <property type="match status" value="1"/>
</dbReference>
<dbReference type="InterPro" id="IPR037883">
    <property type="entry name" value="Knr4/Smi1-like_sf"/>
</dbReference>
<comment type="caution">
    <text evidence="2">The sequence shown here is derived from an EMBL/GenBank/DDBJ whole genome shotgun (WGS) entry which is preliminary data.</text>
</comment>
<accession>A0ABR8XT25</accession>
<organism evidence="2 3">
    <name type="scientific">Solibacillus merdavium</name>
    <dbReference type="NCBI Taxonomy" id="2762218"/>
    <lineage>
        <taxon>Bacteria</taxon>
        <taxon>Bacillati</taxon>
        <taxon>Bacillota</taxon>
        <taxon>Bacilli</taxon>
        <taxon>Bacillales</taxon>
        <taxon>Caryophanaceae</taxon>
        <taxon>Solibacillus</taxon>
    </lineage>
</organism>
<evidence type="ECO:0000259" key="1">
    <source>
        <dbReference type="SMART" id="SM00860"/>
    </source>
</evidence>
<feature type="domain" description="Knr4/Smi1-like" evidence="1">
    <location>
        <begin position="22"/>
        <end position="155"/>
    </location>
</feature>
<reference evidence="2 3" key="1">
    <citation type="submission" date="2020-08" db="EMBL/GenBank/DDBJ databases">
        <title>A Genomic Blueprint of the Chicken Gut Microbiome.</title>
        <authorList>
            <person name="Gilroy R."/>
            <person name="Ravi A."/>
            <person name="Getino M."/>
            <person name="Pursley I."/>
            <person name="Horton D.L."/>
            <person name="Alikhan N.-F."/>
            <person name="Baker D."/>
            <person name="Gharbi K."/>
            <person name="Hall N."/>
            <person name="Watson M."/>
            <person name="Adriaenssens E.M."/>
            <person name="Foster-Nyarko E."/>
            <person name="Jarju S."/>
            <person name="Secka A."/>
            <person name="Antonio M."/>
            <person name="Oren A."/>
            <person name="Chaudhuri R."/>
            <person name="La Ragione R.M."/>
            <person name="Hildebrand F."/>
            <person name="Pallen M.J."/>
        </authorList>
    </citation>
    <scope>NUCLEOTIDE SEQUENCE [LARGE SCALE GENOMIC DNA]</scope>
    <source>
        <strain evidence="2 3">Sa1YVA6</strain>
    </source>
</reference>